<dbReference type="EMBL" id="ON189045">
    <property type="protein sequence ID" value="URA07047.1"/>
    <property type="molecule type" value="Genomic_DNA"/>
</dbReference>
<accession>A0A9E7J5B7</accession>
<dbReference type="Proteomes" id="UP001056585">
    <property type="component" value="Segment"/>
</dbReference>
<proteinExistence type="predicted"/>
<sequence length="251" mass="28210">MHDHKPMQEPTKADMKEIERNFHDLARGPSLEERLERARAGTWAKEDLEAFHREALQHAMQDFISSEANLVKSLAAQGKKDLAREIVYLRALVKTIKAATADVSAKAASSRFGHREAFMLMTYVQTNSVKPEPAKVLRIWNSRDGVTPFTVHIGGETYEHNLQSMAGPHFDLPLDQLPTHKWVTRTDAEVMTAWRRTLDKAVEQGKLDPDKAASMRDSLAAAEGWHYRIGLVNLATGRFTDEEVLGVPSDV</sequence>
<keyword evidence="2" id="KW-1185">Reference proteome</keyword>
<name>A0A9E7J5B7_9CAUD</name>
<gene>
    <name evidence="1" type="ORF">Elanor_BL40079</name>
</gene>
<organism evidence="1 2">
    <name type="scientific">Xanthomonas phage Elanor</name>
    <dbReference type="NCBI Taxonomy" id="2939127"/>
    <lineage>
        <taxon>Viruses</taxon>
        <taxon>Duplodnaviria</taxon>
        <taxon>Heunggongvirae</taxon>
        <taxon>Uroviricota</taxon>
        <taxon>Caudoviricetes</taxon>
        <taxon>Mesyanzhinovviridae</taxon>
        <taxon>Bradleyvirinae</taxon>
        <taxon>Elanorvirus</taxon>
        <taxon>Elanorvirus elanor</taxon>
    </lineage>
</organism>
<evidence type="ECO:0000313" key="2">
    <source>
        <dbReference type="Proteomes" id="UP001056585"/>
    </source>
</evidence>
<reference evidence="1" key="1">
    <citation type="journal article" date="2022" name="Viruses">
        <title>Isolation of novel Xanthomonas phages for the plant pathogens X. translucens and X. campestris.</title>
        <authorList>
            <person name="Erdrich S.H."/>
            <person name="Sharma V."/>
            <person name="Schurr U."/>
            <person name="Arsova B."/>
            <person name="Frunzke J."/>
        </authorList>
    </citation>
    <scope>NUCLEOTIDE SEQUENCE</scope>
</reference>
<protein>
    <submittedName>
        <fullName evidence="1">Uncharacterized protein</fullName>
    </submittedName>
</protein>
<evidence type="ECO:0000313" key="1">
    <source>
        <dbReference type="EMBL" id="URA07047.1"/>
    </source>
</evidence>